<comment type="similarity">
    <text evidence="1">Belongs to the ABC transporter superfamily.</text>
</comment>
<evidence type="ECO:0000313" key="8">
    <source>
        <dbReference type="Proteomes" id="UP000221168"/>
    </source>
</evidence>
<dbReference type="RefSeq" id="WP_099308513.1">
    <property type="nucleotide sequence ID" value="NZ_PDVP01000020.1"/>
</dbReference>
<keyword evidence="2" id="KW-0813">Transport</keyword>
<organism evidence="7 8">
    <name type="scientific">Zhengella mangrovi</name>
    <dbReference type="NCBI Taxonomy" id="1982044"/>
    <lineage>
        <taxon>Bacteria</taxon>
        <taxon>Pseudomonadati</taxon>
        <taxon>Pseudomonadota</taxon>
        <taxon>Alphaproteobacteria</taxon>
        <taxon>Hyphomicrobiales</taxon>
        <taxon>Notoacmeibacteraceae</taxon>
        <taxon>Zhengella</taxon>
    </lineage>
</organism>
<sequence length="233" mass="24947">MLNIRDLKVSYGPIEVIHGISLDVNEGECVALIGANGAGKSSTLKAICGLVPVSGGKVTFEGRDITNLSGHAVVKAGITMCPEGRQVFPQMSTLKNLRMGAYTRNDDEQDADLERMMGMFPILRERAHQAAGTLSGGEQEMLAIARALMARPKLCIFDEPSLGLAPKIVADVAATIARIKETGMTILLVEQNSLMALRLADRAYLFEAGEIVLSGTGEELQSHPEVVKAYLGH</sequence>
<dbReference type="PROSITE" id="PS50893">
    <property type="entry name" value="ABC_TRANSPORTER_2"/>
    <property type="match status" value="1"/>
</dbReference>
<dbReference type="OrthoDB" id="9806149at2"/>
<dbReference type="Gene3D" id="3.40.50.300">
    <property type="entry name" value="P-loop containing nucleotide triphosphate hydrolases"/>
    <property type="match status" value="1"/>
</dbReference>
<evidence type="ECO:0000256" key="1">
    <source>
        <dbReference type="ARBA" id="ARBA00005417"/>
    </source>
</evidence>
<keyword evidence="5" id="KW-0029">Amino-acid transport</keyword>
<feature type="domain" description="ABC transporter" evidence="6">
    <location>
        <begin position="2"/>
        <end position="233"/>
    </location>
</feature>
<evidence type="ECO:0000256" key="3">
    <source>
        <dbReference type="ARBA" id="ARBA00022741"/>
    </source>
</evidence>
<comment type="caution">
    <text evidence="7">The sequence shown here is derived from an EMBL/GenBank/DDBJ whole genome shotgun (WGS) entry which is preliminary data.</text>
</comment>
<dbReference type="CDD" id="cd03224">
    <property type="entry name" value="ABC_TM1139_LivF_branched"/>
    <property type="match status" value="1"/>
</dbReference>
<dbReference type="PANTHER" id="PTHR43820">
    <property type="entry name" value="HIGH-AFFINITY BRANCHED-CHAIN AMINO ACID TRANSPORT ATP-BINDING PROTEIN LIVF"/>
    <property type="match status" value="1"/>
</dbReference>
<keyword evidence="8" id="KW-1185">Reference proteome</keyword>
<dbReference type="PANTHER" id="PTHR43820:SF4">
    <property type="entry name" value="HIGH-AFFINITY BRANCHED-CHAIN AMINO ACID TRANSPORT ATP-BINDING PROTEIN LIVF"/>
    <property type="match status" value="1"/>
</dbReference>
<gene>
    <name evidence="7" type="primary">livF</name>
    <name evidence="7" type="ORF">CSC94_21850</name>
</gene>
<dbReference type="GO" id="GO:0005524">
    <property type="term" value="F:ATP binding"/>
    <property type="evidence" value="ECO:0007669"/>
    <property type="project" value="UniProtKB-KW"/>
</dbReference>
<dbReference type="GO" id="GO:0015658">
    <property type="term" value="F:branched-chain amino acid transmembrane transporter activity"/>
    <property type="evidence" value="ECO:0007669"/>
    <property type="project" value="TreeGrafter"/>
</dbReference>
<protein>
    <submittedName>
        <fullName evidence="7">Branched-chain amino acid ABC transporter ATP-binding protein</fullName>
    </submittedName>
</protein>
<reference evidence="7 8" key="1">
    <citation type="submission" date="2017-10" db="EMBL/GenBank/DDBJ databases">
        <title>Sedimentibacterium mangrovi gen. nov., sp. nov., a novel member of family Phyllobacteriacea isolated from mangrove sediment.</title>
        <authorList>
            <person name="Liao H."/>
            <person name="Tian Y."/>
        </authorList>
    </citation>
    <scope>NUCLEOTIDE SEQUENCE [LARGE SCALE GENOMIC DNA]</scope>
    <source>
        <strain evidence="7 8">X9-2-2</strain>
    </source>
</reference>
<dbReference type="SMART" id="SM00382">
    <property type="entry name" value="AAA"/>
    <property type="match status" value="1"/>
</dbReference>
<evidence type="ECO:0000313" key="7">
    <source>
        <dbReference type="EMBL" id="PHP64980.1"/>
    </source>
</evidence>
<keyword evidence="4 7" id="KW-0067">ATP-binding</keyword>
<evidence type="ECO:0000256" key="2">
    <source>
        <dbReference type="ARBA" id="ARBA00022448"/>
    </source>
</evidence>
<proteinExistence type="inferred from homology"/>
<evidence type="ECO:0000256" key="4">
    <source>
        <dbReference type="ARBA" id="ARBA00022840"/>
    </source>
</evidence>
<dbReference type="InterPro" id="IPR052156">
    <property type="entry name" value="BCAA_Transport_ATP-bd_LivF"/>
</dbReference>
<dbReference type="GO" id="GO:0015807">
    <property type="term" value="P:L-amino acid transport"/>
    <property type="evidence" value="ECO:0007669"/>
    <property type="project" value="TreeGrafter"/>
</dbReference>
<dbReference type="InterPro" id="IPR003593">
    <property type="entry name" value="AAA+_ATPase"/>
</dbReference>
<dbReference type="Pfam" id="PF00005">
    <property type="entry name" value="ABC_tran"/>
    <property type="match status" value="1"/>
</dbReference>
<dbReference type="GO" id="GO:0016887">
    <property type="term" value="F:ATP hydrolysis activity"/>
    <property type="evidence" value="ECO:0007669"/>
    <property type="project" value="InterPro"/>
</dbReference>
<keyword evidence="3" id="KW-0547">Nucleotide-binding</keyword>
<dbReference type="InterPro" id="IPR003439">
    <property type="entry name" value="ABC_transporter-like_ATP-bd"/>
</dbReference>
<dbReference type="SUPFAM" id="SSF52540">
    <property type="entry name" value="P-loop containing nucleoside triphosphate hydrolases"/>
    <property type="match status" value="1"/>
</dbReference>
<evidence type="ECO:0000256" key="5">
    <source>
        <dbReference type="ARBA" id="ARBA00022970"/>
    </source>
</evidence>
<dbReference type="Proteomes" id="UP000221168">
    <property type="component" value="Unassembled WGS sequence"/>
</dbReference>
<dbReference type="EMBL" id="PDVP01000020">
    <property type="protein sequence ID" value="PHP64980.1"/>
    <property type="molecule type" value="Genomic_DNA"/>
</dbReference>
<dbReference type="InterPro" id="IPR027417">
    <property type="entry name" value="P-loop_NTPase"/>
</dbReference>
<dbReference type="AlphaFoldDB" id="A0A2G1QHP0"/>
<evidence type="ECO:0000259" key="6">
    <source>
        <dbReference type="PROSITE" id="PS50893"/>
    </source>
</evidence>
<accession>A0A2G1QHP0</accession>
<name>A0A2G1QHP0_9HYPH</name>